<proteinExistence type="inferred from homology"/>
<dbReference type="OMA" id="RFKQLIF"/>
<evidence type="ECO:0000256" key="1">
    <source>
        <dbReference type="ARBA" id="ARBA00004141"/>
    </source>
</evidence>
<feature type="transmembrane region" description="Helical" evidence="6">
    <location>
        <begin position="69"/>
        <end position="88"/>
    </location>
</feature>
<dbReference type="eggNOG" id="KOG3828">
    <property type="taxonomic scope" value="Eukaryota"/>
</dbReference>
<protein>
    <recommendedName>
        <fullName evidence="9">Transmembrane protein 39A</fullName>
    </recommendedName>
</protein>
<feature type="transmembrane region" description="Helical" evidence="6">
    <location>
        <begin position="401"/>
        <end position="427"/>
    </location>
</feature>
<accession>T1IUB5</accession>
<evidence type="ECO:0000256" key="5">
    <source>
        <dbReference type="ARBA" id="ARBA00023136"/>
    </source>
</evidence>
<feature type="transmembrane region" description="Helical" evidence="6">
    <location>
        <begin position="108"/>
        <end position="128"/>
    </location>
</feature>
<organism evidence="7 8">
    <name type="scientific">Strigamia maritima</name>
    <name type="common">European centipede</name>
    <name type="synonym">Geophilus maritimus</name>
    <dbReference type="NCBI Taxonomy" id="126957"/>
    <lineage>
        <taxon>Eukaryota</taxon>
        <taxon>Metazoa</taxon>
        <taxon>Ecdysozoa</taxon>
        <taxon>Arthropoda</taxon>
        <taxon>Myriapoda</taxon>
        <taxon>Chilopoda</taxon>
        <taxon>Pleurostigmophora</taxon>
        <taxon>Geophilomorpha</taxon>
        <taxon>Linotaeniidae</taxon>
        <taxon>Strigamia</taxon>
    </lineage>
</organism>
<feature type="transmembrane region" description="Helical" evidence="6">
    <location>
        <begin position="183"/>
        <end position="206"/>
    </location>
</feature>
<evidence type="ECO:0000256" key="4">
    <source>
        <dbReference type="ARBA" id="ARBA00022989"/>
    </source>
</evidence>
<evidence type="ECO:0000313" key="8">
    <source>
        <dbReference type="Proteomes" id="UP000014500"/>
    </source>
</evidence>
<feature type="transmembrane region" description="Helical" evidence="6">
    <location>
        <begin position="286"/>
        <end position="307"/>
    </location>
</feature>
<evidence type="ECO:0000256" key="6">
    <source>
        <dbReference type="SAM" id="Phobius"/>
    </source>
</evidence>
<evidence type="ECO:0000313" key="7">
    <source>
        <dbReference type="EnsemblMetazoa" id="SMAR004736-PA"/>
    </source>
</evidence>
<keyword evidence="4 6" id="KW-1133">Transmembrane helix</keyword>
<dbReference type="EnsemblMetazoa" id="SMAR004736-RA">
    <property type="protein sequence ID" value="SMAR004736-PA"/>
    <property type="gene ID" value="SMAR004736"/>
</dbReference>
<evidence type="ECO:0000256" key="3">
    <source>
        <dbReference type="ARBA" id="ARBA00022692"/>
    </source>
</evidence>
<dbReference type="EMBL" id="JH431526">
    <property type="status" value="NOT_ANNOTATED_CDS"/>
    <property type="molecule type" value="Genomic_DNA"/>
</dbReference>
<keyword evidence="5 6" id="KW-0472">Membrane</keyword>
<dbReference type="PhylomeDB" id="T1IUB5"/>
<evidence type="ECO:0008006" key="9">
    <source>
        <dbReference type="Google" id="ProtNLM"/>
    </source>
</evidence>
<feature type="transmembrane region" description="Helical" evidence="6">
    <location>
        <begin position="148"/>
        <end position="171"/>
    </location>
</feature>
<dbReference type="AlphaFoldDB" id="T1IUB5"/>
<sequence length="476" mass="55483">MPGGRRTIPKTLPYRSYSVYSISEDGVRSRVSSVAPASTLGSSDGDYLQSIVTMPKHIPIPDIPADSDLIFELIVFLYTLMALGLQYVNLYKTVWWLPHSHVKHAMNFYLIDVHLAGFVVIVLFRRLIWCIIKDILNSFLPSAIRQTVLQFGRMFVCFVLIMWLVWCTYHIVSQHPLMHMLYLYYPITIIYFILYGTSLSPFFELLPSPSKQLNKNRQNVDHNQNQQLRHVCYLTADAVRDEVELLKTNFNDRLKSVLFNSLLSAYYSAFIPCCFAQSVLLYDVSWVTQHLGFTWFSCFMLHLLHAYPPYYCDILHRSALHLGRWQKLESRNLHIPYLPWSESSLWHQGALVKQSKELFRAEGLINAAEPGNSSHSRFYVGQIVRNLNILLIKLIFFFKAFFINPSTCLCCLLGLQVTLVVVQLYLLFWSSEWNRIISIALLLFCNYYTLFKLCRDCLVLWKIYKAEQLIQEQMSN</sequence>
<dbReference type="InterPro" id="IPR019397">
    <property type="entry name" value="Uncharacterised_TMEM39"/>
</dbReference>
<reference evidence="8" key="1">
    <citation type="submission" date="2011-05" db="EMBL/GenBank/DDBJ databases">
        <authorList>
            <person name="Richards S.R."/>
            <person name="Qu J."/>
            <person name="Jiang H."/>
            <person name="Jhangiani S.N."/>
            <person name="Agravi P."/>
            <person name="Goodspeed R."/>
            <person name="Gross S."/>
            <person name="Mandapat C."/>
            <person name="Jackson L."/>
            <person name="Mathew T."/>
            <person name="Pu L."/>
            <person name="Thornton R."/>
            <person name="Saada N."/>
            <person name="Wilczek-Boney K.B."/>
            <person name="Lee S."/>
            <person name="Kovar C."/>
            <person name="Wu Y."/>
            <person name="Scherer S.E."/>
            <person name="Worley K.C."/>
            <person name="Muzny D.M."/>
            <person name="Gibbs R."/>
        </authorList>
    </citation>
    <scope>NUCLEOTIDE SEQUENCE</scope>
    <source>
        <strain evidence="8">Brora</strain>
    </source>
</reference>
<feature type="transmembrane region" description="Helical" evidence="6">
    <location>
        <begin position="433"/>
        <end position="451"/>
    </location>
</feature>
<dbReference type="HOGENOM" id="CLU_028992_0_0_1"/>
<dbReference type="PANTHER" id="PTHR12995:SF4">
    <property type="entry name" value="FI21814P1"/>
    <property type="match status" value="1"/>
</dbReference>
<feature type="transmembrane region" description="Helical" evidence="6">
    <location>
        <begin position="257"/>
        <end position="280"/>
    </location>
</feature>
<keyword evidence="3 6" id="KW-0812">Transmembrane</keyword>
<name>T1IUB5_STRMM</name>
<dbReference type="Pfam" id="PF10271">
    <property type="entry name" value="Tmp39"/>
    <property type="match status" value="1"/>
</dbReference>
<reference evidence="7" key="2">
    <citation type="submission" date="2015-02" db="UniProtKB">
        <authorList>
            <consortium name="EnsemblMetazoa"/>
        </authorList>
    </citation>
    <scope>IDENTIFICATION</scope>
</reference>
<dbReference type="STRING" id="126957.T1IUB5"/>
<evidence type="ECO:0000256" key="2">
    <source>
        <dbReference type="ARBA" id="ARBA00010737"/>
    </source>
</evidence>
<dbReference type="PANTHER" id="PTHR12995">
    <property type="entry name" value="FI21814P1"/>
    <property type="match status" value="1"/>
</dbReference>
<comment type="similarity">
    <text evidence="2">Belongs to the TMEM39 family.</text>
</comment>
<dbReference type="GO" id="GO:0016020">
    <property type="term" value="C:membrane"/>
    <property type="evidence" value="ECO:0007669"/>
    <property type="project" value="UniProtKB-SubCell"/>
</dbReference>
<dbReference type="Proteomes" id="UP000014500">
    <property type="component" value="Unassembled WGS sequence"/>
</dbReference>
<comment type="subcellular location">
    <subcellularLocation>
        <location evidence="1">Membrane</location>
        <topology evidence="1">Multi-pass membrane protein</topology>
    </subcellularLocation>
</comment>
<keyword evidence="8" id="KW-1185">Reference proteome</keyword>